<accession>A0A3Q8RM44</accession>
<gene>
    <name evidence="1" type="ORF">D6T69_05680</name>
</gene>
<protein>
    <submittedName>
        <fullName evidence="1">Uncharacterized protein</fullName>
    </submittedName>
</protein>
<dbReference type="Proteomes" id="UP000274593">
    <property type="component" value="Chromosome"/>
</dbReference>
<organism evidence="1 2">
    <name type="scientific">Tenacibaculum singaporense</name>
    <dbReference type="NCBI Taxonomy" id="2358479"/>
    <lineage>
        <taxon>Bacteria</taxon>
        <taxon>Pseudomonadati</taxon>
        <taxon>Bacteroidota</taxon>
        <taxon>Flavobacteriia</taxon>
        <taxon>Flavobacteriales</taxon>
        <taxon>Flavobacteriaceae</taxon>
        <taxon>Tenacibaculum</taxon>
    </lineage>
</organism>
<reference evidence="1 2" key="1">
    <citation type="submission" date="2018-09" db="EMBL/GenBank/DDBJ databases">
        <title>Insights into the microbiota of Asian seabass (Lates calcarifer) with tenacibaculosis symptoms and description of sp. nov. Tenacibaculum singaporense.</title>
        <authorList>
            <person name="Miyake S."/>
            <person name="Soh M."/>
            <person name="Azman M.N."/>
            <person name="Ngoh S.Y."/>
            <person name="Orban L."/>
        </authorList>
    </citation>
    <scope>NUCLEOTIDE SEQUENCE [LARGE SCALE GENOMIC DNA]</scope>
    <source>
        <strain evidence="1 2">DSM 106434</strain>
    </source>
</reference>
<dbReference type="EMBL" id="CP032548">
    <property type="protein sequence ID" value="AZJ35038.1"/>
    <property type="molecule type" value="Genomic_DNA"/>
</dbReference>
<evidence type="ECO:0000313" key="1">
    <source>
        <dbReference type="EMBL" id="AZJ35038.1"/>
    </source>
</evidence>
<evidence type="ECO:0000313" key="2">
    <source>
        <dbReference type="Proteomes" id="UP000274593"/>
    </source>
</evidence>
<dbReference type="RefSeq" id="WP_125066843.1">
    <property type="nucleotide sequence ID" value="NZ_CP032548.1"/>
</dbReference>
<dbReference type="KEGG" id="tsig:D6T69_05680"/>
<proteinExistence type="predicted"/>
<dbReference type="AlphaFoldDB" id="A0A3Q8RM44"/>
<sequence length="169" mass="20607">MLNNLSQHLKNIEQKKMNIEFSVFFNVLEHSYEKNELSNNFDTLPDYKYFKSITLDNILYLRQNLDVENENHILWYSKIHRFLEFRIRSLRERIRKNYRKKNDQIFFIQNVITLMLEVYILTNDSRYLNTSLKLLKNKSLSKSGFFKSYNGQYSYNLILLNNIIEKIKN</sequence>
<keyword evidence="2" id="KW-1185">Reference proteome</keyword>
<name>A0A3Q8RM44_9FLAO</name>